<evidence type="ECO:0000313" key="2">
    <source>
        <dbReference type="EMBL" id="RYR62802.1"/>
    </source>
</evidence>
<keyword evidence="3" id="KW-1185">Reference proteome</keyword>
<evidence type="ECO:0000313" key="3">
    <source>
        <dbReference type="Proteomes" id="UP000289738"/>
    </source>
</evidence>
<sequence length="203" mass="23472">MNYLESLELTEESDYYRLSALLDNEKQAVLKTELNLKSNENFNKQNLLKEVFNRKNIIYYGKIQLEAPIKIKSANGELEIALINDQELSKQIEKIKDQQKRSKIGWIHISTIQVLIKSTYMKGINSPISLAICDKRITDDPIDQIIEIVHGNLANVNVKFNAHLGYAIPLSTENIGRSISLAYKFHRKNLMEQTMNHFQLHMQ</sequence>
<gene>
    <name evidence="2" type="ORF">Ahy_A04g020557</name>
</gene>
<dbReference type="EMBL" id="SDMP01000004">
    <property type="protein sequence ID" value="RYR62802.1"/>
    <property type="molecule type" value="Genomic_DNA"/>
</dbReference>
<reference evidence="2 3" key="1">
    <citation type="submission" date="2019-01" db="EMBL/GenBank/DDBJ databases">
        <title>Sequencing of cultivated peanut Arachis hypogaea provides insights into genome evolution and oil improvement.</title>
        <authorList>
            <person name="Chen X."/>
        </authorList>
    </citation>
    <scope>NUCLEOTIDE SEQUENCE [LARGE SCALE GENOMIC DNA]</scope>
    <source>
        <strain evidence="3">cv. Fuhuasheng</strain>
        <tissue evidence="2">Leaves</tissue>
    </source>
</reference>
<dbReference type="PANTHER" id="PTHR47599:SF3">
    <property type="entry name" value="CELL-TO-CELL MOVEMENT PROTEIN"/>
    <property type="match status" value="1"/>
</dbReference>
<accession>A0A445DI66</accession>
<organism evidence="2 3">
    <name type="scientific">Arachis hypogaea</name>
    <name type="common">Peanut</name>
    <dbReference type="NCBI Taxonomy" id="3818"/>
    <lineage>
        <taxon>Eukaryota</taxon>
        <taxon>Viridiplantae</taxon>
        <taxon>Streptophyta</taxon>
        <taxon>Embryophyta</taxon>
        <taxon>Tracheophyta</taxon>
        <taxon>Spermatophyta</taxon>
        <taxon>Magnoliopsida</taxon>
        <taxon>eudicotyledons</taxon>
        <taxon>Gunneridae</taxon>
        <taxon>Pentapetalae</taxon>
        <taxon>rosids</taxon>
        <taxon>fabids</taxon>
        <taxon>Fabales</taxon>
        <taxon>Fabaceae</taxon>
        <taxon>Papilionoideae</taxon>
        <taxon>50 kb inversion clade</taxon>
        <taxon>dalbergioids sensu lato</taxon>
        <taxon>Dalbergieae</taxon>
        <taxon>Pterocarpus clade</taxon>
        <taxon>Arachis</taxon>
    </lineage>
</organism>
<dbReference type="InterPro" id="IPR051596">
    <property type="entry name" value="Caulimoviridae_Movement"/>
</dbReference>
<proteinExistence type="predicted"/>
<evidence type="ECO:0000256" key="1">
    <source>
        <dbReference type="ARBA" id="ARBA00023054"/>
    </source>
</evidence>
<protein>
    <submittedName>
        <fullName evidence="2">Uncharacterized protein</fullName>
    </submittedName>
</protein>
<dbReference type="PANTHER" id="PTHR47599">
    <property type="entry name" value="CELL-TO-CELL MOVEMENT PROTEIN"/>
    <property type="match status" value="1"/>
</dbReference>
<dbReference type="Pfam" id="PF01107">
    <property type="entry name" value="MP"/>
    <property type="match status" value="1"/>
</dbReference>
<comment type="caution">
    <text evidence="2">The sequence shown here is derived from an EMBL/GenBank/DDBJ whole genome shotgun (WGS) entry which is preliminary data.</text>
</comment>
<dbReference type="Proteomes" id="UP000289738">
    <property type="component" value="Chromosome A04"/>
</dbReference>
<dbReference type="InterPro" id="IPR028919">
    <property type="entry name" value="Viral_movement"/>
</dbReference>
<dbReference type="AlphaFoldDB" id="A0A445DI66"/>
<name>A0A445DI66_ARAHY</name>
<keyword evidence="1" id="KW-0175">Coiled coil</keyword>